<gene>
    <name evidence="1" type="ORF">F8O01_03645</name>
</gene>
<dbReference type="GO" id="GO:0000287">
    <property type="term" value="F:magnesium ion binding"/>
    <property type="evidence" value="ECO:0007669"/>
    <property type="project" value="InterPro"/>
</dbReference>
<dbReference type="RefSeq" id="WP_158039535.1">
    <property type="nucleotide sequence ID" value="NZ_JACCFV010000001.1"/>
</dbReference>
<dbReference type="OrthoDB" id="190168at2"/>
<reference evidence="1 2" key="1">
    <citation type="submission" date="2019-09" db="EMBL/GenBank/DDBJ databases">
        <title>Phylogeny of genus Pseudoclavibacter and closely related genus.</title>
        <authorList>
            <person name="Li Y."/>
        </authorList>
    </citation>
    <scope>NUCLEOTIDE SEQUENCE [LARGE SCALE GENOMIC DNA]</scope>
    <source>
        <strain evidence="1 2">DSM 23821</strain>
    </source>
</reference>
<organism evidence="1 2">
    <name type="scientific">Pseudoclavibacter chungangensis</name>
    <dbReference type="NCBI Taxonomy" id="587635"/>
    <lineage>
        <taxon>Bacteria</taxon>
        <taxon>Bacillati</taxon>
        <taxon>Actinomycetota</taxon>
        <taxon>Actinomycetes</taxon>
        <taxon>Micrococcales</taxon>
        <taxon>Microbacteriaceae</taxon>
        <taxon>Pseudoclavibacter</taxon>
    </lineage>
</organism>
<evidence type="ECO:0000313" key="2">
    <source>
        <dbReference type="Proteomes" id="UP000467240"/>
    </source>
</evidence>
<proteinExistence type="predicted"/>
<dbReference type="Gene3D" id="3.90.470.20">
    <property type="entry name" value="4'-phosphopantetheinyl transferase domain"/>
    <property type="match status" value="1"/>
</dbReference>
<dbReference type="InterPro" id="IPR037143">
    <property type="entry name" value="4-PPantetheinyl_Trfase_dom_sf"/>
</dbReference>
<dbReference type="EMBL" id="WBJZ01000004">
    <property type="protein sequence ID" value="KAB1660037.1"/>
    <property type="molecule type" value="Genomic_DNA"/>
</dbReference>
<comment type="caution">
    <text evidence="1">The sequence shown here is derived from an EMBL/GenBank/DDBJ whole genome shotgun (WGS) entry which is preliminary data.</text>
</comment>
<accession>A0A7J5BZF3</accession>
<protein>
    <recommendedName>
        <fullName evidence="3">4'-phosphopantetheinyl transferase superfamily protein</fullName>
    </recommendedName>
</protein>
<sequence>MTSGAGARDARARTRHRFAVAGDRRGARRVPDVRFATLPLSAADRVRALEAATPSEAERYRRTGSDGFLLGRLLVHEIIVARTGVDRPIRAACATCGEEHGRPVVAELCPPGPGATAPGATGLDVTRLDVARLDVPPLDASDPGVTGLGVSIAHAGSLVVVAVGAGRVGIDAERAGATIPRDFARDVRGWTRLEAVLKADGRGFDADPARARIGRTTGTLDGIRYALADIATVPGVVTSVAWEAPPRRATRRTGRRGGAR</sequence>
<dbReference type="AlphaFoldDB" id="A0A7J5BZF3"/>
<keyword evidence="2" id="KW-1185">Reference proteome</keyword>
<name>A0A7J5BZF3_9MICO</name>
<dbReference type="Proteomes" id="UP000467240">
    <property type="component" value="Unassembled WGS sequence"/>
</dbReference>
<evidence type="ECO:0000313" key="1">
    <source>
        <dbReference type="EMBL" id="KAB1660037.1"/>
    </source>
</evidence>
<dbReference type="GO" id="GO:0008897">
    <property type="term" value="F:holo-[acyl-carrier-protein] synthase activity"/>
    <property type="evidence" value="ECO:0007669"/>
    <property type="project" value="InterPro"/>
</dbReference>
<evidence type="ECO:0008006" key="3">
    <source>
        <dbReference type="Google" id="ProtNLM"/>
    </source>
</evidence>